<keyword evidence="3" id="KW-1185">Reference proteome</keyword>
<proteinExistence type="predicted"/>
<comment type="caution">
    <text evidence="2">The sequence shown here is derived from an EMBL/GenBank/DDBJ whole genome shotgun (WGS) entry which is preliminary data.</text>
</comment>
<evidence type="ECO:0000313" key="3">
    <source>
        <dbReference type="Proteomes" id="UP001589575"/>
    </source>
</evidence>
<feature type="region of interest" description="Disordered" evidence="1">
    <location>
        <begin position="27"/>
        <end position="47"/>
    </location>
</feature>
<dbReference type="EMBL" id="JBHMFI010000023">
    <property type="protein sequence ID" value="MFB9075402.1"/>
    <property type="molecule type" value="Genomic_DNA"/>
</dbReference>
<evidence type="ECO:0000256" key="1">
    <source>
        <dbReference type="SAM" id="MobiDB-lite"/>
    </source>
</evidence>
<evidence type="ECO:0000313" key="2">
    <source>
        <dbReference type="EMBL" id="MFB9075402.1"/>
    </source>
</evidence>
<gene>
    <name evidence="2" type="ORF">ACFFX0_31265</name>
</gene>
<dbReference type="Proteomes" id="UP001589575">
    <property type="component" value="Unassembled WGS sequence"/>
</dbReference>
<name>A0ABV5G8W5_9MICC</name>
<sequence>MSQGSHPEFPFLEAICRPHFGVSVTGPWDGGQPARGRQEATSKTSHCSGWCSGQRLGEGPDELGGELGIAAVDGGIEALDPVVFLAGSEPHTRAACGRLLSCPAGTASTRYRPWRAGFFFVFCCCSSDYAPRLHRHKPLR</sequence>
<reference evidence="2 3" key="1">
    <citation type="submission" date="2024-09" db="EMBL/GenBank/DDBJ databases">
        <authorList>
            <person name="Sun Q."/>
            <person name="Mori K."/>
        </authorList>
    </citation>
    <scope>NUCLEOTIDE SEQUENCE [LARGE SCALE GENOMIC DNA]</scope>
    <source>
        <strain evidence="2 3">CCM 7609</strain>
    </source>
</reference>
<protein>
    <submittedName>
        <fullName evidence="2">Uncharacterized protein</fullName>
    </submittedName>
</protein>
<accession>A0ABV5G8W5</accession>
<organism evidence="2 3">
    <name type="scientific">Citricoccus parietis</name>
    <dbReference type="NCBI Taxonomy" id="592307"/>
    <lineage>
        <taxon>Bacteria</taxon>
        <taxon>Bacillati</taxon>
        <taxon>Actinomycetota</taxon>
        <taxon>Actinomycetes</taxon>
        <taxon>Micrococcales</taxon>
        <taxon>Micrococcaceae</taxon>
        <taxon>Citricoccus</taxon>
    </lineage>
</organism>